<dbReference type="InterPro" id="IPR009081">
    <property type="entry name" value="PP-bd_ACP"/>
</dbReference>
<accession>A0ABU8VWR4</accession>
<proteinExistence type="predicted"/>
<organism evidence="2 3">
    <name type="scientific">Variovorax humicola</name>
    <dbReference type="NCBI Taxonomy" id="1769758"/>
    <lineage>
        <taxon>Bacteria</taxon>
        <taxon>Pseudomonadati</taxon>
        <taxon>Pseudomonadota</taxon>
        <taxon>Betaproteobacteria</taxon>
        <taxon>Burkholderiales</taxon>
        <taxon>Comamonadaceae</taxon>
        <taxon>Variovorax</taxon>
    </lineage>
</organism>
<dbReference type="Proteomes" id="UP001363010">
    <property type="component" value="Unassembled WGS sequence"/>
</dbReference>
<gene>
    <name evidence="2" type="ORF">WKW80_05840</name>
</gene>
<dbReference type="InterPro" id="IPR036736">
    <property type="entry name" value="ACP-like_sf"/>
</dbReference>
<dbReference type="Pfam" id="PF00550">
    <property type="entry name" value="PP-binding"/>
    <property type="match status" value="1"/>
</dbReference>
<dbReference type="RefSeq" id="WP_340362600.1">
    <property type="nucleotide sequence ID" value="NZ_JBBKZV010000002.1"/>
</dbReference>
<evidence type="ECO:0000313" key="2">
    <source>
        <dbReference type="EMBL" id="MEJ8821557.1"/>
    </source>
</evidence>
<comment type="caution">
    <text evidence="2">The sequence shown here is derived from an EMBL/GenBank/DDBJ whole genome shotgun (WGS) entry which is preliminary data.</text>
</comment>
<reference evidence="2 3" key="1">
    <citation type="submission" date="2024-03" db="EMBL/GenBank/DDBJ databases">
        <title>Novel species of the genus Variovorax.</title>
        <authorList>
            <person name="Liu Q."/>
            <person name="Xin Y.-H."/>
        </authorList>
    </citation>
    <scope>NUCLEOTIDE SEQUENCE [LARGE SCALE GENOMIC DNA]</scope>
    <source>
        <strain evidence="2 3">KACC 18501</strain>
    </source>
</reference>
<evidence type="ECO:0000259" key="1">
    <source>
        <dbReference type="PROSITE" id="PS50075"/>
    </source>
</evidence>
<evidence type="ECO:0000313" key="3">
    <source>
        <dbReference type="Proteomes" id="UP001363010"/>
    </source>
</evidence>
<dbReference type="EMBL" id="JBBKZV010000002">
    <property type="protein sequence ID" value="MEJ8821557.1"/>
    <property type="molecule type" value="Genomic_DNA"/>
</dbReference>
<feature type="domain" description="Carrier" evidence="1">
    <location>
        <begin position="3"/>
        <end position="82"/>
    </location>
</feature>
<dbReference type="Gene3D" id="1.10.1200.10">
    <property type="entry name" value="ACP-like"/>
    <property type="match status" value="1"/>
</dbReference>
<name>A0ABU8VWR4_9BURK</name>
<keyword evidence="3" id="KW-1185">Reference proteome</keyword>
<sequence length="87" mass="9580">MKSNDKTRLREFILQSLAGLGDKGAVSDDDSLFASGRLDSLSMTKLVMYLEDACGIDFGDVDFDADLLDSINLIEQFVDAEQSRAVR</sequence>
<protein>
    <submittedName>
        <fullName evidence="2">Acyl carrier protein</fullName>
    </submittedName>
</protein>
<dbReference type="PROSITE" id="PS50075">
    <property type="entry name" value="CARRIER"/>
    <property type="match status" value="1"/>
</dbReference>
<dbReference type="SUPFAM" id="SSF47336">
    <property type="entry name" value="ACP-like"/>
    <property type="match status" value="1"/>
</dbReference>